<feature type="region of interest" description="Disordered" evidence="3">
    <location>
        <begin position="1"/>
        <end position="58"/>
    </location>
</feature>
<organism evidence="5 6">
    <name type="scientific">Ophiophagus hannah</name>
    <name type="common">King cobra</name>
    <name type="synonym">Naja hannah</name>
    <dbReference type="NCBI Taxonomy" id="8665"/>
    <lineage>
        <taxon>Eukaryota</taxon>
        <taxon>Metazoa</taxon>
        <taxon>Chordata</taxon>
        <taxon>Craniata</taxon>
        <taxon>Vertebrata</taxon>
        <taxon>Euteleostomi</taxon>
        <taxon>Lepidosauria</taxon>
        <taxon>Squamata</taxon>
        <taxon>Bifurcata</taxon>
        <taxon>Unidentata</taxon>
        <taxon>Episquamata</taxon>
        <taxon>Toxicofera</taxon>
        <taxon>Serpentes</taxon>
        <taxon>Colubroidea</taxon>
        <taxon>Elapidae</taxon>
        <taxon>Elapinae</taxon>
        <taxon>Ophiophagus</taxon>
    </lineage>
</organism>
<feature type="domain" description="VWFD" evidence="4">
    <location>
        <begin position="1"/>
        <end position="207"/>
    </location>
</feature>
<dbReference type="InterPro" id="IPR050780">
    <property type="entry name" value="Mucin_vWF_Thrombospondin_sf"/>
</dbReference>
<reference evidence="5 6" key="1">
    <citation type="journal article" date="2013" name="Proc. Natl. Acad. Sci. U.S.A.">
        <title>The king cobra genome reveals dynamic gene evolution and adaptation in the snake venom system.</title>
        <authorList>
            <person name="Vonk F.J."/>
            <person name="Casewell N.R."/>
            <person name="Henkel C.V."/>
            <person name="Heimberg A.M."/>
            <person name="Jansen H.J."/>
            <person name="McCleary R.J."/>
            <person name="Kerkkamp H.M."/>
            <person name="Vos R.A."/>
            <person name="Guerreiro I."/>
            <person name="Calvete J.J."/>
            <person name="Wuster W."/>
            <person name="Woods A.E."/>
            <person name="Logan J.M."/>
            <person name="Harrison R.A."/>
            <person name="Castoe T.A."/>
            <person name="de Koning A.P."/>
            <person name="Pollock D.D."/>
            <person name="Yandell M."/>
            <person name="Calderon D."/>
            <person name="Renjifo C."/>
            <person name="Currier R.B."/>
            <person name="Salgado D."/>
            <person name="Pla D."/>
            <person name="Sanz L."/>
            <person name="Hyder A.S."/>
            <person name="Ribeiro J.M."/>
            <person name="Arntzen J.W."/>
            <person name="van den Thillart G.E."/>
            <person name="Boetzer M."/>
            <person name="Pirovano W."/>
            <person name="Dirks R.P."/>
            <person name="Spaink H.P."/>
            <person name="Duboule D."/>
            <person name="McGlinn E."/>
            <person name="Kini R.M."/>
            <person name="Richardson M.K."/>
        </authorList>
    </citation>
    <scope>NUCLEOTIDE SEQUENCE</scope>
    <source>
        <tissue evidence="5">Blood</tissue>
    </source>
</reference>
<comment type="caution">
    <text evidence="5">The sequence shown here is derived from an EMBL/GenBank/DDBJ whole genome shotgun (WGS) entry which is preliminary data.</text>
</comment>
<feature type="non-terminal residue" evidence="5">
    <location>
        <position position="207"/>
    </location>
</feature>
<dbReference type="OrthoDB" id="6262482at2759"/>
<dbReference type="InterPro" id="IPR001846">
    <property type="entry name" value="VWF_type-D"/>
</dbReference>
<evidence type="ECO:0000313" key="6">
    <source>
        <dbReference type="Proteomes" id="UP000018936"/>
    </source>
</evidence>
<proteinExistence type="predicted"/>
<dbReference type="Pfam" id="PF00094">
    <property type="entry name" value="VWD"/>
    <property type="match status" value="1"/>
</dbReference>
<keyword evidence="6" id="KW-1185">Reference proteome</keyword>
<accession>V8NFX6</accession>
<dbReference type="GO" id="GO:0031012">
    <property type="term" value="C:extracellular matrix"/>
    <property type="evidence" value="ECO:0007669"/>
    <property type="project" value="TreeGrafter"/>
</dbReference>
<dbReference type="PANTHER" id="PTHR11339:SF386">
    <property type="entry name" value="HEMOLECTIN, ISOFORM A"/>
    <property type="match status" value="1"/>
</dbReference>
<dbReference type="PANTHER" id="PTHR11339">
    <property type="entry name" value="EXTRACELLULAR MATRIX GLYCOPROTEIN RELATED"/>
    <property type="match status" value="1"/>
</dbReference>
<dbReference type="AlphaFoldDB" id="V8NFX6"/>
<protein>
    <recommendedName>
        <fullName evidence="4">VWFD domain-containing protein</fullName>
    </recommendedName>
</protein>
<keyword evidence="2" id="KW-0325">Glycoprotein</keyword>
<dbReference type="GO" id="GO:0005615">
    <property type="term" value="C:extracellular space"/>
    <property type="evidence" value="ECO:0007669"/>
    <property type="project" value="TreeGrafter"/>
</dbReference>
<dbReference type="EMBL" id="AZIM01004600">
    <property type="protein sequence ID" value="ETE60533.1"/>
    <property type="molecule type" value="Genomic_DNA"/>
</dbReference>
<keyword evidence="1" id="KW-1015">Disulfide bond</keyword>
<dbReference type="Proteomes" id="UP000018936">
    <property type="component" value="Unassembled WGS sequence"/>
</dbReference>
<evidence type="ECO:0000256" key="2">
    <source>
        <dbReference type="ARBA" id="ARBA00023180"/>
    </source>
</evidence>
<name>V8NFX6_OPHHA</name>
<sequence>MWGSSPPIGAPPDASHPNPKLGYKSRLEAFPRRSSSDSGPPERVQSAVPRQGLAGRHGPCLRDVASGLSTRQEIPGHPGMAFHLADAGSGRWDLRIEKPELNHCQVPRNISLNGIVVPEREPLLRKGISIWWLGDFLFVDSGLGVRVKFDGRSTVYVTIGTALQGTTRGLCGIYNDNPADDFQRVEGDVVTLAASFGNSWRIPEIGL</sequence>
<feature type="compositionally biased region" description="Basic and acidic residues" evidence="3">
    <location>
        <begin position="25"/>
        <end position="35"/>
    </location>
</feature>
<feature type="non-terminal residue" evidence="5">
    <location>
        <position position="1"/>
    </location>
</feature>
<evidence type="ECO:0000256" key="1">
    <source>
        <dbReference type="ARBA" id="ARBA00023157"/>
    </source>
</evidence>
<dbReference type="PROSITE" id="PS51233">
    <property type="entry name" value="VWFD"/>
    <property type="match status" value="1"/>
</dbReference>
<gene>
    <name evidence="5" type="ORF">L345_13725</name>
</gene>
<evidence type="ECO:0000313" key="5">
    <source>
        <dbReference type="EMBL" id="ETE60533.1"/>
    </source>
</evidence>
<evidence type="ECO:0000256" key="3">
    <source>
        <dbReference type="SAM" id="MobiDB-lite"/>
    </source>
</evidence>
<evidence type="ECO:0000259" key="4">
    <source>
        <dbReference type="PROSITE" id="PS51233"/>
    </source>
</evidence>